<name>A0A3R6I759_9FIRM</name>
<accession>A0A3R6I759</accession>
<proteinExistence type="predicted"/>
<dbReference type="EMBL" id="QRID01000006">
    <property type="protein sequence ID" value="RHG28941.1"/>
    <property type="molecule type" value="Genomic_DNA"/>
</dbReference>
<evidence type="ECO:0000313" key="2">
    <source>
        <dbReference type="Proteomes" id="UP000284051"/>
    </source>
</evidence>
<comment type="caution">
    <text evidence="1">The sequence shown here is derived from an EMBL/GenBank/DDBJ whole genome shotgun (WGS) entry which is preliminary data.</text>
</comment>
<evidence type="ECO:0000313" key="1">
    <source>
        <dbReference type="EMBL" id="RHG28941.1"/>
    </source>
</evidence>
<sequence>MLEAMTYKEVDGLLYPELTMPDETEDLTKLGRYGRMAMKYLLENEPARYKTLMRFGKMYEKMSAVEEEANQLYDQLEEQYLMKHKPQNPSSTMEMWKIREQAKMQAEEVVLHQIVMKFH</sequence>
<dbReference type="Pfam" id="PF14198">
    <property type="entry name" value="TnpV"/>
    <property type="match status" value="1"/>
</dbReference>
<dbReference type="Proteomes" id="UP000284051">
    <property type="component" value="Unassembled WGS sequence"/>
</dbReference>
<dbReference type="InterPro" id="IPR026989">
    <property type="entry name" value="TnpV"/>
</dbReference>
<protein>
    <submittedName>
        <fullName evidence="1">TnpV protein</fullName>
    </submittedName>
</protein>
<dbReference type="RefSeq" id="WP_014081282.1">
    <property type="nucleotide sequence ID" value="NZ_CACRUM010000070.1"/>
</dbReference>
<organism evidence="1 2">
    <name type="scientific">Roseburia intestinalis</name>
    <dbReference type="NCBI Taxonomy" id="166486"/>
    <lineage>
        <taxon>Bacteria</taxon>
        <taxon>Bacillati</taxon>
        <taxon>Bacillota</taxon>
        <taxon>Clostridia</taxon>
        <taxon>Lachnospirales</taxon>
        <taxon>Lachnospiraceae</taxon>
        <taxon>Roseburia</taxon>
    </lineage>
</organism>
<gene>
    <name evidence="1" type="ORF">DW264_07495</name>
</gene>
<dbReference type="GeneID" id="93725215"/>
<dbReference type="AlphaFoldDB" id="A0A3R6I759"/>
<reference evidence="1 2" key="1">
    <citation type="submission" date="2018-08" db="EMBL/GenBank/DDBJ databases">
        <title>A genome reference for cultivated species of the human gut microbiota.</title>
        <authorList>
            <person name="Zou Y."/>
            <person name="Xue W."/>
            <person name="Luo G."/>
        </authorList>
    </citation>
    <scope>NUCLEOTIDE SEQUENCE [LARGE SCALE GENOMIC DNA]</scope>
    <source>
        <strain evidence="1 2">AM22-21LB</strain>
    </source>
</reference>